<dbReference type="PROSITE" id="PS00018">
    <property type="entry name" value="EF_HAND_1"/>
    <property type="match status" value="1"/>
</dbReference>
<evidence type="ECO:0000259" key="2">
    <source>
        <dbReference type="PROSITE" id="PS50222"/>
    </source>
</evidence>
<dbReference type="InterPro" id="IPR018247">
    <property type="entry name" value="EF_Hand_1_Ca_BS"/>
</dbReference>
<protein>
    <recommendedName>
        <fullName evidence="2">EF-hand domain-containing protein</fullName>
    </recommendedName>
</protein>
<proteinExistence type="predicted"/>
<feature type="domain" description="EF-hand" evidence="2">
    <location>
        <begin position="20"/>
        <end position="55"/>
    </location>
</feature>
<comment type="caution">
    <text evidence="3">The sequence shown here is derived from an EMBL/GenBank/DDBJ whole genome shotgun (WGS) entry which is preliminary data.</text>
</comment>
<gene>
    <name evidence="3" type="ORF">DPMN_113383</name>
</gene>
<sequence length="130" mass="15434">MAVILDTDDPLTILFECVKTKNLRLIDLLKNLDKDNSETLSREELHRGLEVGMEIDIPLSQRSMDILMNKLDINRDGQVDFSELQTRYKEHLRRIARLQRDADVDLRNYKNFDRIESLREMVRLRLSFSK</sequence>
<organism evidence="3 4">
    <name type="scientific">Dreissena polymorpha</name>
    <name type="common">Zebra mussel</name>
    <name type="synonym">Mytilus polymorpha</name>
    <dbReference type="NCBI Taxonomy" id="45954"/>
    <lineage>
        <taxon>Eukaryota</taxon>
        <taxon>Metazoa</taxon>
        <taxon>Spiralia</taxon>
        <taxon>Lophotrochozoa</taxon>
        <taxon>Mollusca</taxon>
        <taxon>Bivalvia</taxon>
        <taxon>Autobranchia</taxon>
        <taxon>Heteroconchia</taxon>
        <taxon>Euheterodonta</taxon>
        <taxon>Imparidentia</taxon>
        <taxon>Neoheterodontei</taxon>
        <taxon>Myida</taxon>
        <taxon>Dreissenoidea</taxon>
        <taxon>Dreissenidae</taxon>
        <taxon>Dreissena</taxon>
    </lineage>
</organism>
<dbReference type="InterPro" id="IPR002048">
    <property type="entry name" value="EF_hand_dom"/>
</dbReference>
<dbReference type="Pfam" id="PF13499">
    <property type="entry name" value="EF-hand_7"/>
    <property type="match status" value="1"/>
</dbReference>
<evidence type="ECO:0000313" key="4">
    <source>
        <dbReference type="Proteomes" id="UP000828390"/>
    </source>
</evidence>
<evidence type="ECO:0000256" key="1">
    <source>
        <dbReference type="ARBA" id="ARBA00022837"/>
    </source>
</evidence>
<reference evidence="3" key="1">
    <citation type="journal article" date="2019" name="bioRxiv">
        <title>The Genome of the Zebra Mussel, Dreissena polymorpha: A Resource for Invasive Species Research.</title>
        <authorList>
            <person name="McCartney M.A."/>
            <person name="Auch B."/>
            <person name="Kono T."/>
            <person name="Mallez S."/>
            <person name="Zhang Y."/>
            <person name="Obille A."/>
            <person name="Becker A."/>
            <person name="Abrahante J.E."/>
            <person name="Garbe J."/>
            <person name="Badalamenti J.P."/>
            <person name="Herman A."/>
            <person name="Mangelson H."/>
            <person name="Liachko I."/>
            <person name="Sullivan S."/>
            <person name="Sone E.D."/>
            <person name="Koren S."/>
            <person name="Silverstein K.A.T."/>
            <person name="Beckman K.B."/>
            <person name="Gohl D.M."/>
        </authorList>
    </citation>
    <scope>NUCLEOTIDE SEQUENCE</scope>
    <source>
        <strain evidence="3">Duluth1</strain>
        <tissue evidence="3">Whole animal</tissue>
    </source>
</reference>
<dbReference type="InterPro" id="IPR011992">
    <property type="entry name" value="EF-hand-dom_pair"/>
</dbReference>
<dbReference type="SUPFAM" id="SSF47473">
    <property type="entry name" value="EF-hand"/>
    <property type="match status" value="1"/>
</dbReference>
<feature type="domain" description="EF-hand" evidence="2">
    <location>
        <begin position="59"/>
        <end position="94"/>
    </location>
</feature>
<dbReference type="PROSITE" id="PS50222">
    <property type="entry name" value="EF_HAND_2"/>
    <property type="match status" value="2"/>
</dbReference>
<keyword evidence="4" id="KW-1185">Reference proteome</keyword>
<dbReference type="SMART" id="SM00054">
    <property type="entry name" value="EFh"/>
    <property type="match status" value="2"/>
</dbReference>
<keyword evidence="1" id="KW-0106">Calcium</keyword>
<evidence type="ECO:0000313" key="3">
    <source>
        <dbReference type="EMBL" id="KAH3839943.1"/>
    </source>
</evidence>
<dbReference type="EMBL" id="JAIWYP010000004">
    <property type="protein sequence ID" value="KAH3839943.1"/>
    <property type="molecule type" value="Genomic_DNA"/>
</dbReference>
<dbReference type="Gene3D" id="1.10.238.10">
    <property type="entry name" value="EF-hand"/>
    <property type="match status" value="1"/>
</dbReference>
<dbReference type="GO" id="GO:0005509">
    <property type="term" value="F:calcium ion binding"/>
    <property type="evidence" value="ECO:0007669"/>
    <property type="project" value="InterPro"/>
</dbReference>
<dbReference type="Proteomes" id="UP000828390">
    <property type="component" value="Unassembled WGS sequence"/>
</dbReference>
<reference evidence="3" key="2">
    <citation type="submission" date="2020-11" db="EMBL/GenBank/DDBJ databases">
        <authorList>
            <person name="McCartney M.A."/>
            <person name="Auch B."/>
            <person name="Kono T."/>
            <person name="Mallez S."/>
            <person name="Becker A."/>
            <person name="Gohl D.M."/>
            <person name="Silverstein K.A.T."/>
            <person name="Koren S."/>
            <person name="Bechman K.B."/>
            <person name="Herman A."/>
            <person name="Abrahante J.E."/>
            <person name="Garbe J."/>
        </authorList>
    </citation>
    <scope>NUCLEOTIDE SEQUENCE</scope>
    <source>
        <strain evidence="3">Duluth1</strain>
        <tissue evidence="3">Whole animal</tissue>
    </source>
</reference>
<accession>A0A9D4KI72</accession>
<name>A0A9D4KI72_DREPO</name>
<dbReference type="AlphaFoldDB" id="A0A9D4KI72"/>